<feature type="transmembrane region" description="Helical" evidence="8">
    <location>
        <begin position="612"/>
        <end position="636"/>
    </location>
</feature>
<feature type="transmembrane region" description="Helical" evidence="8">
    <location>
        <begin position="21"/>
        <end position="45"/>
    </location>
</feature>
<evidence type="ECO:0000259" key="9">
    <source>
        <dbReference type="PROSITE" id="PS50850"/>
    </source>
</evidence>
<dbReference type="InterPro" id="IPR004737">
    <property type="entry name" value="NO3_transporter_NarK/NarU-like"/>
</dbReference>
<feature type="transmembrane region" description="Helical" evidence="8">
    <location>
        <begin position="175"/>
        <end position="193"/>
    </location>
</feature>
<feature type="transmembrane region" description="Helical" evidence="8">
    <location>
        <begin position="786"/>
        <end position="812"/>
    </location>
</feature>
<feature type="domain" description="Major facilitator superfamily (MFS) profile" evidence="9">
    <location>
        <begin position="20"/>
        <end position="423"/>
    </location>
</feature>
<feature type="transmembrane region" description="Helical" evidence="8">
    <location>
        <begin position="874"/>
        <end position="894"/>
    </location>
</feature>
<comment type="similarity">
    <text evidence="2">Belongs to the major facilitator superfamily. Nitrate/nitrite porter (TC 2.A.1.8) family.</text>
</comment>
<keyword evidence="3" id="KW-0813">Transport</keyword>
<keyword evidence="4 8" id="KW-0812">Transmembrane</keyword>
<gene>
    <name evidence="10" type="ORF">J5Y09_10140</name>
</gene>
<feature type="transmembrane region" description="Helical" evidence="8">
    <location>
        <begin position="290"/>
        <end position="308"/>
    </location>
</feature>
<evidence type="ECO:0000256" key="2">
    <source>
        <dbReference type="ARBA" id="ARBA00008432"/>
    </source>
</evidence>
<feature type="transmembrane region" description="Helical" evidence="8">
    <location>
        <begin position="362"/>
        <end position="387"/>
    </location>
</feature>
<dbReference type="InterPro" id="IPR044772">
    <property type="entry name" value="NO3_transporter"/>
</dbReference>
<dbReference type="EMBL" id="JAGIYZ010000008">
    <property type="protein sequence ID" value="MBP0464273.1"/>
    <property type="molecule type" value="Genomic_DNA"/>
</dbReference>
<dbReference type="Proteomes" id="UP000680815">
    <property type="component" value="Unassembled WGS sequence"/>
</dbReference>
<feature type="transmembrane region" description="Helical" evidence="8">
    <location>
        <begin position="569"/>
        <end position="591"/>
    </location>
</feature>
<keyword evidence="7 8" id="KW-0472">Membrane</keyword>
<dbReference type="InterPro" id="IPR011701">
    <property type="entry name" value="MFS"/>
</dbReference>
<protein>
    <submittedName>
        <fullName evidence="10">MFS transporter</fullName>
    </submittedName>
</protein>
<dbReference type="SUPFAM" id="SSF103473">
    <property type="entry name" value="MFS general substrate transporter"/>
    <property type="match status" value="2"/>
</dbReference>
<dbReference type="PANTHER" id="PTHR23515">
    <property type="entry name" value="HIGH-AFFINITY NITRATE TRANSPORTER 2.3"/>
    <property type="match status" value="1"/>
</dbReference>
<feature type="transmembrane region" description="Helical" evidence="8">
    <location>
        <begin position="759"/>
        <end position="780"/>
    </location>
</feature>
<dbReference type="InterPro" id="IPR020846">
    <property type="entry name" value="MFS_dom"/>
</dbReference>
<proteinExistence type="inferred from homology"/>
<keyword evidence="6" id="KW-0534">Nitrate assimilation</keyword>
<feature type="transmembrane region" description="Helical" evidence="8">
    <location>
        <begin position="229"/>
        <end position="249"/>
    </location>
</feature>
<keyword evidence="5 8" id="KW-1133">Transmembrane helix</keyword>
<accession>A0ABS4ASE1</accession>
<reference evidence="10 11" key="1">
    <citation type="submission" date="2021-03" db="EMBL/GenBank/DDBJ databases">
        <authorList>
            <person name="So Y."/>
        </authorList>
    </citation>
    <scope>NUCLEOTIDE SEQUENCE [LARGE SCALE GENOMIC DNA]</scope>
    <source>
        <strain evidence="10 11">PWR1</strain>
    </source>
</reference>
<evidence type="ECO:0000256" key="5">
    <source>
        <dbReference type="ARBA" id="ARBA00022989"/>
    </source>
</evidence>
<evidence type="ECO:0000256" key="4">
    <source>
        <dbReference type="ARBA" id="ARBA00022692"/>
    </source>
</evidence>
<dbReference type="NCBIfam" id="TIGR00886">
    <property type="entry name" value="2A0108"/>
    <property type="match status" value="1"/>
</dbReference>
<comment type="caution">
    <text evidence="10">The sequence shown here is derived from an EMBL/GenBank/DDBJ whole genome shotgun (WGS) entry which is preliminary data.</text>
</comment>
<evidence type="ECO:0000256" key="7">
    <source>
        <dbReference type="ARBA" id="ARBA00023136"/>
    </source>
</evidence>
<dbReference type="Pfam" id="PF07690">
    <property type="entry name" value="MFS_1"/>
    <property type="match status" value="2"/>
</dbReference>
<dbReference type="PROSITE" id="PS50850">
    <property type="entry name" value="MFS"/>
    <property type="match status" value="1"/>
</dbReference>
<feature type="transmembrane region" description="Helical" evidence="8">
    <location>
        <begin position="729"/>
        <end position="747"/>
    </location>
</feature>
<feature type="transmembrane region" description="Helical" evidence="8">
    <location>
        <begin position="144"/>
        <end position="169"/>
    </location>
</feature>
<feature type="transmembrane region" description="Helical" evidence="8">
    <location>
        <begin position="112"/>
        <end position="132"/>
    </location>
</feature>
<comment type="subcellular location">
    <subcellularLocation>
        <location evidence="1">Membrane</location>
        <topology evidence="1">Multi-pass membrane protein</topology>
    </subcellularLocation>
</comment>
<feature type="transmembrane region" description="Helical" evidence="8">
    <location>
        <begin position="57"/>
        <end position="79"/>
    </location>
</feature>
<evidence type="ECO:0000256" key="8">
    <source>
        <dbReference type="SAM" id="Phobius"/>
    </source>
</evidence>
<feature type="transmembrane region" description="Helical" evidence="8">
    <location>
        <begin position="841"/>
        <end position="862"/>
    </location>
</feature>
<name>A0ABS4ASE1_9PROT</name>
<evidence type="ECO:0000256" key="6">
    <source>
        <dbReference type="ARBA" id="ARBA00023063"/>
    </source>
</evidence>
<dbReference type="CDD" id="cd17341">
    <property type="entry name" value="MFS_NRT2_like"/>
    <property type="match status" value="2"/>
</dbReference>
<dbReference type="InterPro" id="IPR036259">
    <property type="entry name" value="MFS_trans_sf"/>
</dbReference>
<keyword evidence="11" id="KW-1185">Reference proteome</keyword>
<sequence>MSQQSVTPAGFAPDPGAQSRALWLSTIAFTVCFAVWTIFSIIGVQLKRDLGLNETQFGLLVGTPILTGSLIRLILGIWADQYGGRVVYTGTMVAAAIATFLLVFAYDYPTFLLAALGVGIAGGSFAVGIAYVSKWFPKEKQGTALGIFGAGNVGAAVTKFLAPVIMVGFGWKTVAIVWAVALLVTAAAFWFMTQDDPDLARRRATGQKPEPISALMEPLKNVQVWRFSLYYFFVFGAFVALALWLPRYIIDTYGFSITTAGMIGAAYSVPASIFRAYGGVLSDRYGARRIMYWTLGVSVLVSFILSYPPTTYVVQGIRGPMEFRLETGVVPFIVLVFVLGFFMSLGKAAVYKHIPVYYPNRVGPVGGIVGLIGGLGGFVLPIVFGLLNDLTGVRQSCFMLLFLISAVALVWMHMAILRMEREAAAPALAKLPELPEMQPIHGAAQEGALRGHAIADWRPEDPAFWEAKGRAVARRNLWVSIPCLLLAFAVWMVWSVVVAKLPAVGFRFDTGQLFWLAALPGLSGATLRIFYSFMPPIFGGRLWTTLSTWSLMIPALGIGFAVQNPATPYWVFLALALLCGFGGGNFASSMANISFFFPKREKGNALALNAGLGNLGVSVVQFVVPLVITAGVFGALGGDAQAVQGGSTLWLQNAGFVWVPFIAAAAFAAWFRMDDLASMKASFADQAVIFQRRHNWIMCFLYTGTFGSFIGYSAGFPLLARTQFPEVDALQLAFLGPLVGALSRSMTGWVSDKWGGGRVSLLVFIAMALGVYGVIHFIGIKEQPGAFWGFFASFMFLFLASGVGNASTFQMIPAIMGKDMARLMPELDPAQRRTQAEKESAAIIGFTSAIAAYGAFFIPKSYGTSIAMTGSPVAALWGFLAFYLICIAVTWGVYTRRGGLLHDIERGRASAPPATA</sequence>
<feature type="transmembrane region" description="Helical" evidence="8">
    <location>
        <begin position="477"/>
        <end position="501"/>
    </location>
</feature>
<feature type="transmembrane region" description="Helical" evidence="8">
    <location>
        <begin position="543"/>
        <end position="563"/>
    </location>
</feature>
<evidence type="ECO:0000313" key="11">
    <source>
        <dbReference type="Proteomes" id="UP000680815"/>
    </source>
</evidence>
<feature type="transmembrane region" description="Helical" evidence="8">
    <location>
        <begin position="656"/>
        <end position="673"/>
    </location>
</feature>
<feature type="transmembrane region" description="Helical" evidence="8">
    <location>
        <begin position="513"/>
        <end position="531"/>
    </location>
</feature>
<evidence type="ECO:0000256" key="3">
    <source>
        <dbReference type="ARBA" id="ARBA00022448"/>
    </source>
</evidence>
<evidence type="ECO:0000313" key="10">
    <source>
        <dbReference type="EMBL" id="MBP0464273.1"/>
    </source>
</evidence>
<feature type="transmembrane region" description="Helical" evidence="8">
    <location>
        <begin position="86"/>
        <end position="106"/>
    </location>
</feature>
<feature type="transmembrane region" description="Helical" evidence="8">
    <location>
        <begin position="393"/>
        <end position="412"/>
    </location>
</feature>
<evidence type="ECO:0000256" key="1">
    <source>
        <dbReference type="ARBA" id="ARBA00004141"/>
    </source>
</evidence>
<feature type="transmembrane region" description="Helical" evidence="8">
    <location>
        <begin position="255"/>
        <end position="278"/>
    </location>
</feature>
<dbReference type="Gene3D" id="1.20.1250.20">
    <property type="entry name" value="MFS general substrate transporter like domains"/>
    <property type="match status" value="3"/>
</dbReference>
<feature type="transmembrane region" description="Helical" evidence="8">
    <location>
        <begin position="328"/>
        <end position="350"/>
    </location>
</feature>
<organism evidence="10 11">
    <name type="scientific">Roseomonas nitratireducens</name>
    <dbReference type="NCBI Taxonomy" id="2820810"/>
    <lineage>
        <taxon>Bacteria</taxon>
        <taxon>Pseudomonadati</taxon>
        <taxon>Pseudomonadota</taxon>
        <taxon>Alphaproteobacteria</taxon>
        <taxon>Acetobacterales</taxon>
        <taxon>Roseomonadaceae</taxon>
        <taxon>Roseomonas</taxon>
    </lineage>
</organism>
<feature type="transmembrane region" description="Helical" evidence="8">
    <location>
        <begin position="694"/>
        <end position="714"/>
    </location>
</feature>